<reference evidence="5" key="1">
    <citation type="journal article" date="2014" name="Int. J. Syst. Evol. Microbiol.">
        <title>Complete genome sequence of Corynebacterium casei LMG S-19264T (=DSM 44701T), isolated from a smear-ripened cheese.</title>
        <authorList>
            <consortium name="US DOE Joint Genome Institute (JGI-PGF)"/>
            <person name="Walter F."/>
            <person name="Albersmeier A."/>
            <person name="Kalinowski J."/>
            <person name="Ruckert C."/>
        </authorList>
    </citation>
    <scope>NUCLEOTIDE SEQUENCE</scope>
    <source>
        <strain evidence="5">CGMCC 1.15447</strain>
    </source>
</reference>
<accession>A0A916W9P1</accession>
<dbReference type="CDD" id="cd02440">
    <property type="entry name" value="AdoMet_MTases"/>
    <property type="match status" value="1"/>
</dbReference>
<evidence type="ECO:0000313" key="5">
    <source>
        <dbReference type="EMBL" id="GGA78565.1"/>
    </source>
</evidence>
<sequence>MEKNVHRFDGLAQQYANYREPYAPEVLLPRLRDWCGLTPEWTIADIGAGTGMLGDVFLANDNRVIAVEPNSGMRTMCAELHAGDTRLEIVDGTSETTGLADHSVEMIVVGRALHWFDVPRAMAEFRRILKPDGWVAVVAFGRSHTGREENTAFEQLLRERAVDKVDMRVALAIYESVGDHIPRDFHHEEIRDTMAFGWDELLGMALSLSPAPRVGDERYPQFVEGLREYFARYAVDGAVTVDTRYWINAGRFNVA</sequence>
<organism evidence="5 6">
    <name type="scientific">Edaphobacter acidisoli</name>
    <dbReference type="NCBI Taxonomy" id="2040573"/>
    <lineage>
        <taxon>Bacteria</taxon>
        <taxon>Pseudomonadati</taxon>
        <taxon>Acidobacteriota</taxon>
        <taxon>Terriglobia</taxon>
        <taxon>Terriglobales</taxon>
        <taxon>Acidobacteriaceae</taxon>
        <taxon>Edaphobacter</taxon>
    </lineage>
</organism>
<dbReference type="PANTHER" id="PTHR44942">
    <property type="entry name" value="METHYLTRANSF_11 DOMAIN-CONTAINING PROTEIN"/>
    <property type="match status" value="1"/>
</dbReference>
<comment type="similarity">
    <text evidence="1">Belongs to the methyltransferase superfamily.</text>
</comment>
<protein>
    <submittedName>
        <fullName evidence="5">Methyltransferase</fullName>
    </submittedName>
</protein>
<evidence type="ECO:0000256" key="2">
    <source>
        <dbReference type="ARBA" id="ARBA00022603"/>
    </source>
</evidence>
<dbReference type="SUPFAM" id="SSF53335">
    <property type="entry name" value="S-adenosyl-L-methionine-dependent methyltransferases"/>
    <property type="match status" value="1"/>
</dbReference>
<dbReference type="Gene3D" id="3.40.50.150">
    <property type="entry name" value="Vaccinia Virus protein VP39"/>
    <property type="match status" value="1"/>
</dbReference>
<dbReference type="Pfam" id="PF08241">
    <property type="entry name" value="Methyltransf_11"/>
    <property type="match status" value="1"/>
</dbReference>
<keyword evidence="6" id="KW-1185">Reference proteome</keyword>
<keyword evidence="3" id="KW-0808">Transferase</keyword>
<keyword evidence="2 5" id="KW-0489">Methyltransferase</keyword>
<comment type="caution">
    <text evidence="5">The sequence shown here is derived from an EMBL/GenBank/DDBJ whole genome shotgun (WGS) entry which is preliminary data.</text>
</comment>
<dbReference type="EMBL" id="BMJB01000003">
    <property type="protein sequence ID" value="GGA78565.1"/>
    <property type="molecule type" value="Genomic_DNA"/>
</dbReference>
<evidence type="ECO:0000259" key="4">
    <source>
        <dbReference type="Pfam" id="PF08241"/>
    </source>
</evidence>
<proteinExistence type="inferred from homology"/>
<dbReference type="InterPro" id="IPR029063">
    <property type="entry name" value="SAM-dependent_MTases_sf"/>
</dbReference>
<dbReference type="GO" id="GO:0032259">
    <property type="term" value="P:methylation"/>
    <property type="evidence" value="ECO:0007669"/>
    <property type="project" value="UniProtKB-KW"/>
</dbReference>
<dbReference type="InterPro" id="IPR013216">
    <property type="entry name" value="Methyltransf_11"/>
</dbReference>
<feature type="domain" description="Methyltransferase type 11" evidence="4">
    <location>
        <begin position="45"/>
        <end position="136"/>
    </location>
</feature>
<dbReference type="GO" id="GO:0008757">
    <property type="term" value="F:S-adenosylmethionine-dependent methyltransferase activity"/>
    <property type="evidence" value="ECO:0007669"/>
    <property type="project" value="InterPro"/>
</dbReference>
<reference evidence="5" key="2">
    <citation type="submission" date="2020-09" db="EMBL/GenBank/DDBJ databases">
        <authorList>
            <person name="Sun Q."/>
            <person name="Zhou Y."/>
        </authorList>
    </citation>
    <scope>NUCLEOTIDE SEQUENCE</scope>
    <source>
        <strain evidence="5">CGMCC 1.15447</strain>
    </source>
</reference>
<evidence type="ECO:0000256" key="1">
    <source>
        <dbReference type="ARBA" id="ARBA00008361"/>
    </source>
</evidence>
<gene>
    <name evidence="5" type="ORF">GCM10011507_32240</name>
</gene>
<name>A0A916W9P1_9BACT</name>
<dbReference type="Proteomes" id="UP000648801">
    <property type="component" value="Unassembled WGS sequence"/>
</dbReference>
<dbReference type="InterPro" id="IPR051052">
    <property type="entry name" value="Diverse_substrate_MTase"/>
</dbReference>
<dbReference type="PANTHER" id="PTHR44942:SF4">
    <property type="entry name" value="METHYLTRANSFERASE TYPE 11 DOMAIN-CONTAINING PROTEIN"/>
    <property type="match status" value="1"/>
</dbReference>
<evidence type="ECO:0000313" key="6">
    <source>
        <dbReference type="Proteomes" id="UP000648801"/>
    </source>
</evidence>
<evidence type="ECO:0000256" key="3">
    <source>
        <dbReference type="ARBA" id="ARBA00022679"/>
    </source>
</evidence>
<dbReference type="AlphaFoldDB" id="A0A916W9P1"/>